<protein>
    <recommendedName>
        <fullName evidence="4">Antitoxin</fullName>
    </recommendedName>
</protein>
<dbReference type="EMBL" id="CP023004">
    <property type="protein sequence ID" value="AWI10336.1"/>
    <property type="molecule type" value="Genomic_DNA"/>
</dbReference>
<sequence>MRTLTVTEAVRNFSDVIGRVRYAGEVTTLTKGDKPIARIVPVKPVRTTADFLAWANDPDRPRLAPEELAAFERDIETARKHANQPPVSKWE</sequence>
<dbReference type="OrthoDB" id="557859at2"/>
<dbReference type="SUPFAM" id="SSF143120">
    <property type="entry name" value="YefM-like"/>
    <property type="match status" value="1"/>
</dbReference>
<evidence type="ECO:0000256" key="1">
    <source>
        <dbReference type="ARBA" id="ARBA00009981"/>
    </source>
</evidence>
<gene>
    <name evidence="2" type="ORF">CKA38_14680</name>
</gene>
<accession>A0A2U8E682</accession>
<name>A0A2U8E682_9BACT</name>
<evidence type="ECO:0008006" key="4">
    <source>
        <dbReference type="Google" id="ProtNLM"/>
    </source>
</evidence>
<keyword evidence="3" id="KW-1185">Reference proteome</keyword>
<evidence type="ECO:0000313" key="2">
    <source>
        <dbReference type="EMBL" id="AWI10336.1"/>
    </source>
</evidence>
<proteinExistence type="inferred from homology"/>
<dbReference type="InterPro" id="IPR036165">
    <property type="entry name" value="YefM-like_sf"/>
</dbReference>
<dbReference type="KEGG" id="elut:CKA38_14680"/>
<dbReference type="Gene3D" id="3.40.1620.10">
    <property type="entry name" value="YefM-like domain"/>
    <property type="match status" value="1"/>
</dbReference>
<dbReference type="AlphaFoldDB" id="A0A2U8E682"/>
<comment type="similarity">
    <text evidence="1">Belongs to the phD/YefM antitoxin family.</text>
</comment>
<evidence type="ECO:0000313" key="3">
    <source>
        <dbReference type="Proteomes" id="UP000244896"/>
    </source>
</evidence>
<organism evidence="2 3">
    <name type="scientific">Ereboglobus luteus</name>
    <dbReference type="NCBI Taxonomy" id="1796921"/>
    <lineage>
        <taxon>Bacteria</taxon>
        <taxon>Pseudomonadati</taxon>
        <taxon>Verrucomicrobiota</taxon>
        <taxon>Opitutia</taxon>
        <taxon>Opitutales</taxon>
        <taxon>Opitutaceae</taxon>
        <taxon>Ereboglobus</taxon>
    </lineage>
</organism>
<dbReference type="Proteomes" id="UP000244896">
    <property type="component" value="Chromosome"/>
</dbReference>
<dbReference type="NCBIfam" id="TIGR01552">
    <property type="entry name" value="phd_fam"/>
    <property type="match status" value="1"/>
</dbReference>
<reference evidence="2 3" key="1">
    <citation type="journal article" date="2018" name="Syst. Appl. Microbiol.">
        <title>Ereboglobus luteus gen. nov. sp. nov. from cockroach guts, and new insights into the oxygen relationship of the genera Opitutus and Didymococcus (Verrucomicrobia: Opitutaceae).</title>
        <authorList>
            <person name="Tegtmeier D."/>
            <person name="Belitz A."/>
            <person name="Radek R."/>
            <person name="Heimerl T."/>
            <person name="Brune A."/>
        </authorList>
    </citation>
    <scope>NUCLEOTIDE SEQUENCE [LARGE SCALE GENOMIC DNA]</scope>
    <source>
        <strain evidence="2 3">Ho45</strain>
    </source>
</reference>
<dbReference type="RefSeq" id="WP_108826238.1">
    <property type="nucleotide sequence ID" value="NZ_CP023004.1"/>
</dbReference>